<keyword evidence="1" id="KW-0472">Membrane</keyword>
<organism evidence="4">
    <name type="scientific">Rodentolepis nana</name>
    <name type="common">Dwarf tapeworm</name>
    <name type="synonym">Hymenolepis nana</name>
    <dbReference type="NCBI Taxonomy" id="102285"/>
    <lineage>
        <taxon>Eukaryota</taxon>
        <taxon>Metazoa</taxon>
        <taxon>Spiralia</taxon>
        <taxon>Lophotrochozoa</taxon>
        <taxon>Platyhelminthes</taxon>
        <taxon>Cestoda</taxon>
        <taxon>Eucestoda</taxon>
        <taxon>Cyclophyllidea</taxon>
        <taxon>Hymenolepididae</taxon>
        <taxon>Rodentolepis</taxon>
    </lineage>
</organism>
<evidence type="ECO:0000256" key="1">
    <source>
        <dbReference type="SAM" id="Phobius"/>
    </source>
</evidence>
<dbReference type="Pfam" id="PF05024">
    <property type="entry name" value="Gpi1"/>
    <property type="match status" value="1"/>
</dbReference>
<dbReference type="STRING" id="102285.A0A0R3T2Q4"/>
<feature type="transmembrane region" description="Helical" evidence="1">
    <location>
        <begin position="381"/>
        <end position="401"/>
    </location>
</feature>
<dbReference type="GO" id="GO:0005783">
    <property type="term" value="C:endoplasmic reticulum"/>
    <property type="evidence" value="ECO:0007669"/>
    <property type="project" value="TreeGrafter"/>
</dbReference>
<keyword evidence="1" id="KW-0812">Transmembrane</keyword>
<dbReference type="AlphaFoldDB" id="A0A0R3T2Q4"/>
<keyword evidence="1" id="KW-1133">Transmembrane helix</keyword>
<dbReference type="GO" id="GO:0016020">
    <property type="term" value="C:membrane"/>
    <property type="evidence" value="ECO:0007669"/>
    <property type="project" value="InterPro"/>
</dbReference>
<dbReference type="PANTHER" id="PTHR21329">
    <property type="entry name" value="PHOSPHATIDYLINOSITOL N-ACETYLGLUCOSAMINYLTRANSFERASE SUBUNIT Q-RELATED"/>
    <property type="match status" value="1"/>
</dbReference>
<gene>
    <name evidence="2" type="ORF">HNAJ_LOCUS1236</name>
</gene>
<sequence length="696" mass="77461">ISIKHADRKSPWTVLVATKHPELLGFSSIRPWPRVDEPGVFRHHVWGKRFDQNETSDPQPTLLVLAHSSVARADQTSCAGVPFIFSAISKSAQDGISCLMPGCKHCFISRTEAKSINWPFCSVEETFESPFYPSTKSAAFSALWVTFDPQSLLPGLQASNGNDGSKLADRIGHLPYQLVKSLPLEDMPQFDRKLECNSTDSSPESNLSGMEYILSTSYTLCLLGRYFRTSRSPISLFNILIALQLILILLLSAVLHLPNFSPSSQHLCHTYHQTMSQLTSLSLTLQSKNLSSKFVGSCGVIDLLIRNPNACSASEGPTQQTPTDILNSFLILAWGALRHGCVLELTASSTDHFASELNRLLIWLGSSEPAGWKINRSLAILMSRFFISHIVAWRFYVHFLIQTTSGVFEWLYAMFVVRLHLEYFHLLILLLSTVFLQMMLSSGKAKRVLIDLISSSTRLAASLIICVGLDIFMLGTLHLCCFYVYTVRLFRVQLLTVAASWRLCRSGSKWNPLRGRVDTIPQNDDIPPVVANAVLISSENQGQADSETECIPTGQSRHLDRVFVATFLGVATGLCLLPTTVAFYASFSVIFIILVCIKAILTRLVCWILSFPLEAALLWFFDIASIRTDLVIISPVLDSVRVPFLTIELSRGSFGNIMKENILFDTNGLFGRRYSVGEIVKSLICANLLYPLSEKN</sequence>
<evidence type="ECO:0000313" key="4">
    <source>
        <dbReference type="WBParaSite" id="HNAJ_0000123601-mRNA-1"/>
    </source>
</evidence>
<keyword evidence="3" id="KW-1185">Reference proteome</keyword>
<name>A0A0R3T2Q4_RODNA</name>
<dbReference type="Proteomes" id="UP000278807">
    <property type="component" value="Unassembled WGS sequence"/>
</dbReference>
<dbReference type="GO" id="GO:0006506">
    <property type="term" value="P:GPI anchor biosynthetic process"/>
    <property type="evidence" value="ECO:0007669"/>
    <property type="project" value="InterPro"/>
</dbReference>
<evidence type="ECO:0000313" key="2">
    <source>
        <dbReference type="EMBL" id="VDN97095.1"/>
    </source>
</evidence>
<reference evidence="4" key="1">
    <citation type="submission" date="2017-02" db="UniProtKB">
        <authorList>
            <consortium name="WormBaseParasite"/>
        </authorList>
    </citation>
    <scope>IDENTIFICATION</scope>
</reference>
<feature type="transmembrane region" description="Helical" evidence="1">
    <location>
        <begin position="604"/>
        <end position="621"/>
    </location>
</feature>
<protein>
    <submittedName>
        <fullName evidence="4">RING-type domain-containing protein</fullName>
    </submittedName>
</protein>
<feature type="transmembrane region" description="Helical" evidence="1">
    <location>
        <begin position="421"/>
        <end position="440"/>
    </location>
</feature>
<dbReference type="EMBL" id="UZAE01000454">
    <property type="protein sequence ID" value="VDN97095.1"/>
    <property type="molecule type" value="Genomic_DNA"/>
</dbReference>
<evidence type="ECO:0000313" key="3">
    <source>
        <dbReference type="Proteomes" id="UP000278807"/>
    </source>
</evidence>
<dbReference type="OrthoDB" id="70250at2759"/>
<dbReference type="PANTHER" id="PTHR21329:SF3">
    <property type="entry name" value="PHOSPHATIDYLINOSITOL N-ACETYLGLUCOSAMINYLTRANSFERASE SUBUNIT Q"/>
    <property type="match status" value="1"/>
</dbReference>
<feature type="transmembrane region" description="Helical" evidence="1">
    <location>
        <begin position="236"/>
        <end position="257"/>
    </location>
</feature>
<reference evidence="2 3" key="2">
    <citation type="submission" date="2018-11" db="EMBL/GenBank/DDBJ databases">
        <authorList>
            <consortium name="Pathogen Informatics"/>
        </authorList>
    </citation>
    <scope>NUCLEOTIDE SEQUENCE [LARGE SCALE GENOMIC DNA]</scope>
</reference>
<proteinExistence type="predicted"/>
<accession>A0A0R3T2Q4</accession>
<feature type="transmembrane region" description="Helical" evidence="1">
    <location>
        <begin position="461"/>
        <end position="485"/>
    </location>
</feature>
<dbReference type="InterPro" id="IPR007720">
    <property type="entry name" value="PigQ/GPI1"/>
</dbReference>
<dbReference type="WBParaSite" id="HNAJ_0000123601-mRNA-1">
    <property type="protein sequence ID" value="HNAJ_0000123601-mRNA-1"/>
    <property type="gene ID" value="HNAJ_0000123601"/>
</dbReference>
<feature type="transmembrane region" description="Helical" evidence="1">
    <location>
        <begin position="564"/>
        <end position="597"/>
    </location>
</feature>